<dbReference type="STRING" id="4432.A0A1U8AET9"/>
<dbReference type="OrthoDB" id="685331at2759"/>
<proteinExistence type="inferred from homology"/>
<dbReference type="Pfam" id="PF05701">
    <property type="entry name" value="WEMBL"/>
    <property type="match status" value="1"/>
</dbReference>
<dbReference type="InParanoid" id="A0A1U8AET9"/>
<dbReference type="eggNOG" id="ENOG502QR0X">
    <property type="taxonomic scope" value="Eukaryota"/>
</dbReference>
<dbReference type="AlphaFoldDB" id="A0A1U8AET9"/>
<feature type="region of interest" description="Disordered" evidence="4">
    <location>
        <begin position="553"/>
        <end position="643"/>
    </location>
</feature>
<organism evidence="5 6">
    <name type="scientific">Nelumbo nucifera</name>
    <name type="common">Sacred lotus</name>
    <dbReference type="NCBI Taxonomy" id="4432"/>
    <lineage>
        <taxon>Eukaryota</taxon>
        <taxon>Viridiplantae</taxon>
        <taxon>Streptophyta</taxon>
        <taxon>Embryophyta</taxon>
        <taxon>Tracheophyta</taxon>
        <taxon>Spermatophyta</taxon>
        <taxon>Magnoliopsida</taxon>
        <taxon>Proteales</taxon>
        <taxon>Nelumbonaceae</taxon>
        <taxon>Nelumbo</taxon>
    </lineage>
</organism>
<feature type="coiled-coil region" evidence="3">
    <location>
        <begin position="153"/>
        <end position="341"/>
    </location>
</feature>
<keyword evidence="2 3" id="KW-0175">Coiled coil</keyword>
<dbReference type="GO" id="GO:0005829">
    <property type="term" value="C:cytosol"/>
    <property type="evidence" value="ECO:0000318"/>
    <property type="project" value="GO_Central"/>
</dbReference>
<name>A0A1U8AET9_NELNU</name>
<evidence type="ECO:0000313" key="6">
    <source>
        <dbReference type="RefSeq" id="XP_010260344.1"/>
    </source>
</evidence>
<dbReference type="OMA" id="HCSTITI"/>
<evidence type="ECO:0000256" key="3">
    <source>
        <dbReference type="SAM" id="Coils"/>
    </source>
</evidence>
<evidence type="ECO:0000313" key="5">
    <source>
        <dbReference type="Proteomes" id="UP000189703"/>
    </source>
</evidence>
<protein>
    <submittedName>
        <fullName evidence="6">Protein PLASTID MOVEMENT IMPAIRED 15-like isoform X1</fullName>
    </submittedName>
</protein>
<dbReference type="KEGG" id="nnu:104599224"/>
<feature type="coiled-coil region" evidence="3">
    <location>
        <begin position="405"/>
        <end position="478"/>
    </location>
</feature>
<keyword evidence="5" id="KW-1185">Reference proteome</keyword>
<evidence type="ECO:0000256" key="4">
    <source>
        <dbReference type="SAM" id="MobiDB-lite"/>
    </source>
</evidence>
<dbReference type="GeneID" id="104599224"/>
<comment type="similarity">
    <text evidence="1">Belongs to the WEB family.</text>
</comment>
<dbReference type="RefSeq" id="XP_010260344.1">
    <property type="nucleotide sequence ID" value="XM_010262042.1"/>
</dbReference>
<feature type="compositionally biased region" description="Basic and acidic residues" evidence="4">
    <location>
        <begin position="634"/>
        <end position="643"/>
    </location>
</feature>
<evidence type="ECO:0000256" key="1">
    <source>
        <dbReference type="ARBA" id="ARBA00005485"/>
    </source>
</evidence>
<dbReference type="PANTHER" id="PTHR32054">
    <property type="entry name" value="HEAVY CHAIN, PUTATIVE, EXPRESSED-RELATED-RELATED"/>
    <property type="match status" value="1"/>
</dbReference>
<feature type="compositionally biased region" description="Basic and acidic residues" evidence="4">
    <location>
        <begin position="553"/>
        <end position="570"/>
    </location>
</feature>
<dbReference type="InterPro" id="IPR008545">
    <property type="entry name" value="Web"/>
</dbReference>
<dbReference type="PANTHER" id="PTHR32054:SF2">
    <property type="entry name" value="PROTEIN PLASTID MOVEMENT IMPAIRED 2"/>
    <property type="match status" value="1"/>
</dbReference>
<dbReference type="FunCoup" id="A0A1U8AET9">
    <property type="interactions" value="675"/>
</dbReference>
<dbReference type="Proteomes" id="UP000189703">
    <property type="component" value="Unplaced"/>
</dbReference>
<sequence>MLLRNLLNKAAFHFFFWKFKSGMDRAEANNRNRIGSIKTAVSLYREGILGGKPELQNTQIGFSELPSKAKAKELYLANREIGRLDESRKFEESVKSQAEPELFNARKMVKDLTLQIEQSKLNTEVQRREIEILKPERSENGLSFNVEVDKFQYAEMTKDLELVKQELSRLKLDMASVKEAKLLVEKETEDTILRARSCSSSVEALRKEIEDANDEEVLAQLAKIEAISELEAIEAQRQAEATKFLDTMEKTRNRIKDMIQELDQAKKLESILAITSEDVDVLQNELKLLRAMKYRVEQNGTPGGTEVGKGMEKQPENSTLLRSATEELDAAKKELTHIREEGYQFMSSMDSIRDEIKCVSKESAHLKNLEDKADLNVQSLNSKLLNAKAKMEVASVAEKKTKVILSDLSATLHQLETERDASKKERELVREEAAVVREETQKIESKIDLMESELQAAMQELEAVKASEASALDSLKNLTEKTMRDRATTPEQKPSITISKFEYEYLTGHADGAKEMADKKVAAAEAWTGALGASKKEMLKIEIAEKELSQLQAMEEHESYTKQQSERDTQTENLQVQKALRRKSMKDNGNSTPRRAKPHRPSSPGAWYVAKSPSIAHKNKRKAMPNFVRFFSRKGTEKNHLSA</sequence>
<gene>
    <name evidence="6" type="primary">LOC104599224</name>
</gene>
<dbReference type="GO" id="GO:0009904">
    <property type="term" value="P:chloroplast accumulation movement"/>
    <property type="evidence" value="ECO:0000318"/>
    <property type="project" value="GO_Central"/>
</dbReference>
<accession>A0A1U8AET9</accession>
<reference evidence="6" key="1">
    <citation type="submission" date="2025-08" db="UniProtKB">
        <authorList>
            <consortium name="RefSeq"/>
        </authorList>
    </citation>
    <scope>IDENTIFICATION</scope>
</reference>
<dbReference type="GO" id="GO:0009903">
    <property type="term" value="P:chloroplast avoidance movement"/>
    <property type="evidence" value="ECO:0000318"/>
    <property type="project" value="GO_Central"/>
</dbReference>
<evidence type="ECO:0000256" key="2">
    <source>
        <dbReference type="ARBA" id="ARBA00023054"/>
    </source>
</evidence>